<dbReference type="InterPro" id="IPR036397">
    <property type="entry name" value="RNaseH_sf"/>
</dbReference>
<proteinExistence type="predicted"/>
<dbReference type="Pfam" id="PF13456">
    <property type="entry name" value="RVT_3"/>
    <property type="match status" value="1"/>
</dbReference>
<dbReference type="InterPro" id="IPR053151">
    <property type="entry name" value="RNase_H-like"/>
</dbReference>
<gene>
    <name evidence="2" type="ORF">KY290_033371</name>
</gene>
<dbReference type="InterPro" id="IPR044730">
    <property type="entry name" value="RNase_H-like_dom_plant"/>
</dbReference>
<sequence length="199" mass="22750">MPSSWPAIVQFLESYMPLIHTTVVRWKCPKRDSYKCNSNGGLESKAFCIRDGHGDLVYAKAWKIDDYSTLEAEVKGFKRGLLYCLSHNLIPLIMETDSLIIKKILDGIWEVPWAISVDIREIREAMENKDVTVLHTFREGNKLADYLTNMIVNFAGTNSIHFNHNNELPTQAKSILQLDKQGTPNIRIKKGKNKLCRSL</sequence>
<reference evidence="2 3" key="1">
    <citation type="journal article" date="2021" name="bioRxiv">
        <title>Chromosome-scale and haplotype-resolved genome assembly of a tetraploid potato cultivar.</title>
        <authorList>
            <person name="Sun H."/>
            <person name="Jiao W.-B."/>
            <person name="Krause K."/>
            <person name="Campoy J.A."/>
            <person name="Goel M."/>
            <person name="Folz-Donahue K."/>
            <person name="Kukat C."/>
            <person name="Huettel B."/>
            <person name="Schneeberger K."/>
        </authorList>
    </citation>
    <scope>NUCLEOTIDE SEQUENCE [LARGE SCALE GENOMIC DNA]</scope>
    <source>
        <strain evidence="2">SolTubOtavaFocal</strain>
        <tissue evidence="2">Leaves</tissue>
    </source>
</reference>
<dbReference type="SUPFAM" id="SSF53098">
    <property type="entry name" value="Ribonuclease H-like"/>
    <property type="match status" value="1"/>
</dbReference>
<keyword evidence="3" id="KW-1185">Reference proteome</keyword>
<evidence type="ECO:0000313" key="3">
    <source>
        <dbReference type="Proteomes" id="UP000826656"/>
    </source>
</evidence>
<dbReference type="Proteomes" id="UP000826656">
    <property type="component" value="Unassembled WGS sequence"/>
</dbReference>
<name>A0ABQ7U1X6_SOLTU</name>
<comment type="caution">
    <text evidence="2">The sequence shown here is derived from an EMBL/GenBank/DDBJ whole genome shotgun (WGS) entry which is preliminary data.</text>
</comment>
<evidence type="ECO:0000313" key="2">
    <source>
        <dbReference type="EMBL" id="KAH0740328.1"/>
    </source>
</evidence>
<dbReference type="CDD" id="cd06222">
    <property type="entry name" value="RNase_H_like"/>
    <property type="match status" value="1"/>
</dbReference>
<dbReference type="EMBL" id="JAIVGD010000026">
    <property type="protein sequence ID" value="KAH0740328.1"/>
    <property type="molecule type" value="Genomic_DNA"/>
</dbReference>
<dbReference type="InterPro" id="IPR012337">
    <property type="entry name" value="RNaseH-like_sf"/>
</dbReference>
<accession>A0ABQ7U1X6</accession>
<dbReference type="PANTHER" id="PTHR47723">
    <property type="entry name" value="OS05G0353850 PROTEIN"/>
    <property type="match status" value="1"/>
</dbReference>
<evidence type="ECO:0000259" key="1">
    <source>
        <dbReference type="Pfam" id="PF13456"/>
    </source>
</evidence>
<protein>
    <recommendedName>
        <fullName evidence="1">RNase H type-1 domain-containing protein</fullName>
    </recommendedName>
</protein>
<organism evidence="2 3">
    <name type="scientific">Solanum tuberosum</name>
    <name type="common">Potato</name>
    <dbReference type="NCBI Taxonomy" id="4113"/>
    <lineage>
        <taxon>Eukaryota</taxon>
        <taxon>Viridiplantae</taxon>
        <taxon>Streptophyta</taxon>
        <taxon>Embryophyta</taxon>
        <taxon>Tracheophyta</taxon>
        <taxon>Spermatophyta</taxon>
        <taxon>Magnoliopsida</taxon>
        <taxon>eudicotyledons</taxon>
        <taxon>Gunneridae</taxon>
        <taxon>Pentapetalae</taxon>
        <taxon>asterids</taxon>
        <taxon>lamiids</taxon>
        <taxon>Solanales</taxon>
        <taxon>Solanaceae</taxon>
        <taxon>Solanoideae</taxon>
        <taxon>Solaneae</taxon>
        <taxon>Solanum</taxon>
    </lineage>
</organism>
<dbReference type="Gene3D" id="3.30.420.10">
    <property type="entry name" value="Ribonuclease H-like superfamily/Ribonuclease H"/>
    <property type="match status" value="1"/>
</dbReference>
<dbReference type="InterPro" id="IPR002156">
    <property type="entry name" value="RNaseH_domain"/>
</dbReference>
<dbReference type="PANTHER" id="PTHR47723:SF24">
    <property type="entry name" value="RNASE H TYPE-1 DOMAIN-CONTAINING PROTEIN"/>
    <property type="match status" value="1"/>
</dbReference>
<feature type="domain" description="RNase H type-1" evidence="1">
    <location>
        <begin position="44"/>
        <end position="150"/>
    </location>
</feature>